<name>T1DU45_9PORP</name>
<feature type="region of interest" description="Disordered" evidence="1">
    <location>
        <begin position="27"/>
        <end position="49"/>
    </location>
</feature>
<dbReference type="AlphaFoldDB" id="T1DU45"/>
<evidence type="ECO:0000256" key="1">
    <source>
        <dbReference type="SAM" id="MobiDB-lite"/>
    </source>
</evidence>
<reference evidence="3" key="1">
    <citation type="journal article" date="2013" name="Genome">
        <title>Draft Genome Sequences of Porphyromonas crevioricanis JCM 15906T and Porphyromonas cansulci JCM 13913T Isolated from a Canine Oral Cavity.</title>
        <authorList>
            <person name="Sakamoto M."/>
            <person name="Tanaka N."/>
            <person name="Shiwa Y."/>
            <person name="Yoshikawa H."/>
            <person name="Ohkuma M."/>
        </authorList>
    </citation>
    <scope>NUCLEOTIDE SEQUENCE [LARGE SCALE GENOMIC DNA]</scope>
    <source>
        <strain evidence="3">JCM 15906</strain>
    </source>
</reference>
<accession>T1DU45</accession>
<dbReference type="Proteomes" id="UP000018031">
    <property type="component" value="Unassembled WGS sequence"/>
</dbReference>
<evidence type="ECO:0000313" key="3">
    <source>
        <dbReference type="Proteomes" id="UP000018031"/>
    </source>
</evidence>
<organism evidence="2 3">
    <name type="scientific">Porphyromonas crevioricanis JCM 15906</name>
    <dbReference type="NCBI Taxonomy" id="1305617"/>
    <lineage>
        <taxon>Bacteria</taxon>
        <taxon>Pseudomonadati</taxon>
        <taxon>Bacteroidota</taxon>
        <taxon>Bacteroidia</taxon>
        <taxon>Bacteroidales</taxon>
        <taxon>Porphyromonadaceae</taxon>
        <taxon>Porphyromonas</taxon>
    </lineage>
</organism>
<evidence type="ECO:0000313" key="2">
    <source>
        <dbReference type="EMBL" id="GAD06234.1"/>
    </source>
</evidence>
<dbReference type="EMBL" id="BAOU01000071">
    <property type="protein sequence ID" value="GAD06234.1"/>
    <property type="molecule type" value="Genomic_DNA"/>
</dbReference>
<comment type="caution">
    <text evidence="2">The sequence shown here is derived from an EMBL/GenBank/DDBJ whole genome shotgun (WGS) entry which is preliminary data.</text>
</comment>
<sequence length="87" mass="10247">MDSFAFSRWKVCFPTLDIIFNPSLIKQNRNQKPSINPEKKEPTQCSQKKYQCDTINSEMKIPRTTSDRLRSRERLRKSGIDLFYSGT</sequence>
<protein>
    <submittedName>
        <fullName evidence="2">Uncharacterized protein</fullName>
    </submittedName>
</protein>
<reference evidence="2 3" key="2">
    <citation type="journal article" date="2013" name="Genome Announc.">
        <title>Draft Genome Sequences of Porphyromonas crevioricanis JCM 15906T and Porphyromonas cansulci JCM 13913T Isolated from a Canine Oral Cavity.</title>
        <authorList>
            <person name="Sakamoto M."/>
            <person name="Tanaka N."/>
            <person name="Shiwa Y."/>
            <person name="Yoshikawa H."/>
            <person name="Ohkuma M."/>
        </authorList>
    </citation>
    <scope>NUCLEOTIDE SEQUENCE [LARGE SCALE GENOMIC DNA]</scope>
    <source>
        <strain evidence="2 3">JCM 15906</strain>
    </source>
</reference>
<proteinExistence type="predicted"/>
<gene>
    <name evidence="2" type="ORF">PORCRE_1958</name>
</gene>